<dbReference type="GO" id="GO:0000155">
    <property type="term" value="F:phosphorelay sensor kinase activity"/>
    <property type="evidence" value="ECO:0007669"/>
    <property type="project" value="InterPro"/>
</dbReference>
<dbReference type="PROSITE" id="PS50109">
    <property type="entry name" value="HIS_KIN"/>
    <property type="match status" value="1"/>
</dbReference>
<dbReference type="SMART" id="SM00091">
    <property type="entry name" value="PAS"/>
    <property type="match status" value="2"/>
</dbReference>
<evidence type="ECO:0000256" key="4">
    <source>
        <dbReference type="ARBA" id="ARBA00022475"/>
    </source>
</evidence>
<dbReference type="SMART" id="SM00448">
    <property type="entry name" value="REC"/>
    <property type="match status" value="1"/>
</dbReference>
<evidence type="ECO:0000256" key="11">
    <source>
        <dbReference type="ARBA" id="ARBA00023136"/>
    </source>
</evidence>
<dbReference type="Gene3D" id="3.40.50.2300">
    <property type="match status" value="1"/>
</dbReference>
<dbReference type="InterPro" id="IPR036890">
    <property type="entry name" value="HATPase_C_sf"/>
</dbReference>
<comment type="subcellular location">
    <subcellularLocation>
        <location evidence="2">Cell membrane</location>
        <topology evidence="2">Multi-pass membrane protein</topology>
    </subcellularLocation>
</comment>
<dbReference type="InterPro" id="IPR004358">
    <property type="entry name" value="Sig_transdc_His_kin-like_C"/>
</dbReference>
<dbReference type="InterPro" id="IPR036641">
    <property type="entry name" value="HPT_dom_sf"/>
</dbReference>
<evidence type="ECO:0000259" key="15">
    <source>
        <dbReference type="PROSITE" id="PS50109"/>
    </source>
</evidence>
<feature type="domain" description="Response regulatory" evidence="16">
    <location>
        <begin position="801"/>
        <end position="920"/>
    </location>
</feature>
<dbReference type="InterPro" id="IPR005467">
    <property type="entry name" value="His_kinase_dom"/>
</dbReference>
<evidence type="ECO:0000313" key="18">
    <source>
        <dbReference type="EMBL" id="EMI58489.1"/>
    </source>
</evidence>
<dbReference type="InterPro" id="IPR008207">
    <property type="entry name" value="Sig_transdc_His_kin_Hpt_dom"/>
</dbReference>
<dbReference type="InterPro" id="IPR001789">
    <property type="entry name" value="Sig_transdc_resp-reg_receiver"/>
</dbReference>
<dbReference type="Pfam" id="PF01627">
    <property type="entry name" value="Hpt"/>
    <property type="match status" value="1"/>
</dbReference>
<dbReference type="Pfam" id="PF13426">
    <property type="entry name" value="PAS_9"/>
    <property type="match status" value="1"/>
</dbReference>
<dbReference type="Proteomes" id="UP000011885">
    <property type="component" value="Unassembled WGS sequence"/>
</dbReference>
<dbReference type="CDD" id="cd16922">
    <property type="entry name" value="HATPase_EvgS-ArcB-TorS-like"/>
    <property type="match status" value="1"/>
</dbReference>
<dbReference type="SUPFAM" id="SSF52172">
    <property type="entry name" value="CheY-like"/>
    <property type="match status" value="1"/>
</dbReference>
<dbReference type="Pfam" id="PF08448">
    <property type="entry name" value="PAS_4"/>
    <property type="match status" value="1"/>
</dbReference>
<keyword evidence="6 14" id="KW-0812">Transmembrane</keyword>
<feature type="region of interest" description="Disordered" evidence="13">
    <location>
        <begin position="758"/>
        <end position="795"/>
    </location>
</feature>
<dbReference type="InterPro" id="IPR003661">
    <property type="entry name" value="HisK_dim/P_dom"/>
</dbReference>
<feature type="modified residue" description="4-aspartylphosphate" evidence="12">
    <location>
        <position position="850"/>
    </location>
</feature>
<feature type="compositionally biased region" description="Low complexity" evidence="13">
    <location>
        <begin position="759"/>
        <end position="790"/>
    </location>
</feature>
<organism evidence="18 19">
    <name type="scientific">Rhodopirellula sallentina SM41</name>
    <dbReference type="NCBI Taxonomy" id="1263870"/>
    <lineage>
        <taxon>Bacteria</taxon>
        <taxon>Pseudomonadati</taxon>
        <taxon>Planctomycetota</taxon>
        <taxon>Planctomycetia</taxon>
        <taxon>Pirellulales</taxon>
        <taxon>Pirellulaceae</taxon>
        <taxon>Rhodopirellula</taxon>
    </lineage>
</organism>
<feature type="region of interest" description="Disordered" evidence="13">
    <location>
        <begin position="1100"/>
        <end position="1119"/>
    </location>
</feature>
<evidence type="ECO:0000256" key="14">
    <source>
        <dbReference type="SAM" id="Phobius"/>
    </source>
</evidence>
<evidence type="ECO:0000256" key="13">
    <source>
        <dbReference type="SAM" id="MobiDB-lite"/>
    </source>
</evidence>
<keyword evidence="7" id="KW-0547">Nucleotide-binding</keyword>
<comment type="catalytic activity">
    <reaction evidence="1">
        <text>ATP + protein L-histidine = ADP + protein N-phospho-L-histidine.</text>
        <dbReference type="EC" id="2.7.13.3"/>
    </reaction>
</comment>
<evidence type="ECO:0000259" key="17">
    <source>
        <dbReference type="PROSITE" id="PS50112"/>
    </source>
</evidence>
<dbReference type="Gene3D" id="1.10.287.130">
    <property type="match status" value="1"/>
</dbReference>
<feature type="transmembrane region" description="Helical" evidence="14">
    <location>
        <begin position="6"/>
        <end position="26"/>
    </location>
</feature>
<feature type="domain" description="PAS" evidence="17">
    <location>
        <begin position="201"/>
        <end position="271"/>
    </location>
</feature>
<proteinExistence type="predicted"/>
<evidence type="ECO:0000256" key="12">
    <source>
        <dbReference type="PROSITE-ProRule" id="PRU00169"/>
    </source>
</evidence>
<evidence type="ECO:0000256" key="7">
    <source>
        <dbReference type="ARBA" id="ARBA00022741"/>
    </source>
</evidence>
<reference evidence="18 19" key="1">
    <citation type="journal article" date="2013" name="Mar. Genomics">
        <title>Expression of sulfatases in Rhodopirellula baltica and the diversity of sulfatases in the genus Rhodopirellula.</title>
        <authorList>
            <person name="Wegner C.E."/>
            <person name="Richter-Heitmann T."/>
            <person name="Klindworth A."/>
            <person name="Klockow C."/>
            <person name="Richter M."/>
            <person name="Achstetter T."/>
            <person name="Glockner F.O."/>
            <person name="Harder J."/>
        </authorList>
    </citation>
    <scope>NUCLEOTIDE SEQUENCE [LARGE SCALE GENOMIC DNA]</scope>
    <source>
        <strain evidence="18 19">SM41</strain>
    </source>
</reference>
<keyword evidence="5 12" id="KW-0597">Phosphoprotein</keyword>
<dbReference type="Pfam" id="PF00512">
    <property type="entry name" value="HisKA"/>
    <property type="match status" value="1"/>
</dbReference>
<dbReference type="InterPro" id="IPR035965">
    <property type="entry name" value="PAS-like_dom_sf"/>
</dbReference>
<sequence>MSPYFDPVRLWTLLALVAAGYFHVYLRSRLRLRLKHQQYLQQGVRRRSQEVARVNHALRDEVARRQATQHRLDQSETTFQSIMDRMHLQVARKNSEGVFTYANDPFCKELGLQPIDVIGSTDADLYAPALAARYRADDLNVMTTGLHVDKVEEHPGVDGRTGFVQVFKAPEYDQHGKCIGIQAIFWDVTEKHRGAMELQNSETRKRALFDAAGDAVLLVDDRGVIMEANPAAVTMLQAGGGRLVGRPLEDLIMPVAITEQTTTTSTVLDEDKLTWKTLPFTQRHELRLRRGNGVAFDSEVSIHPIPLGDRDGRAVIIRDITLQQQAFEAMREAKAVAEQANRTKTQFMAGISHELRTPLGGIRGLTELLAAQTLPALARRYVNLIAQNTELLHDAIEDILDFSAIEAGRVAIDPTPIDLHETIGDAFGCLAIRVADKPVRLCLSIDPAVPRRVVADPKRLRQIIVNLVGNAIKFTPNGLVCLRLAMAEDETGSMTQRRQNEHRDRFLAIPDRAKGEHVTNENSRLFKISITDTGIGIAPENQARIFDAFEQADRGTNKQFGGTGLGLAIARGLAERMGGGIELESEVGVGSSFHVRLRLKLAEETLPAKRWIPKRIGNVLELPSRSQQEDNEPKQSVVVSVNNETIENAIKETLLHDGWKVFHPDQIGTFSKQASSKSRDTDHTIQPIAWVLTNQTADAAWRVRARKTNDRVLWLTRTGESTPRRAKKEDTIIIEPVHPDELRRWLAGKPLRQTARANTIGSLTTSPSSSVASDTTLTQSPSDSNSDGSSQKADNTARRYHLLVVDDSPTNRLVIHDQLVSAGHFVTTADGGKTAIAHFKRERFDCVLMDLQMPGMDGTEVTSQIIELAQHIGCPAPPVIALTAHVTDQHRKMCRDAGMIGYITKPIHLKPLLLEIERVVQAQTIASHDGTTIQSEAVHTSEPPSSEATSQVPQPAPTSIDVPAKIESPMPEPAPNEIDDEPKDEWRKRLSKHCGGDESTIESVCDAITMEVPDLIRRLDRSAKDGNAKTFKTAAHTLKSCLRYIAAPAHNQLAADLEKSCDDSDWFNQLHEDMKSNVEGKEIQQMRDVQSIGKLWVSRVKESRKQPKTSLPTGSPPLF</sequence>
<evidence type="ECO:0000256" key="5">
    <source>
        <dbReference type="ARBA" id="ARBA00022553"/>
    </source>
</evidence>
<dbReference type="NCBIfam" id="TIGR00229">
    <property type="entry name" value="sensory_box"/>
    <property type="match status" value="2"/>
</dbReference>
<dbReference type="InterPro" id="IPR000014">
    <property type="entry name" value="PAS"/>
</dbReference>
<keyword evidence="9 14" id="KW-1133">Transmembrane helix</keyword>
<evidence type="ECO:0000256" key="10">
    <source>
        <dbReference type="ARBA" id="ARBA00023012"/>
    </source>
</evidence>
<dbReference type="PROSITE" id="PS50110">
    <property type="entry name" value="RESPONSE_REGULATORY"/>
    <property type="match status" value="1"/>
</dbReference>
<evidence type="ECO:0000256" key="9">
    <source>
        <dbReference type="ARBA" id="ARBA00022989"/>
    </source>
</evidence>
<dbReference type="PROSITE" id="PS50112">
    <property type="entry name" value="PAS"/>
    <property type="match status" value="2"/>
</dbReference>
<dbReference type="InterPro" id="IPR036097">
    <property type="entry name" value="HisK_dim/P_sf"/>
</dbReference>
<dbReference type="SUPFAM" id="SSF47226">
    <property type="entry name" value="Histidine-containing phosphotransfer domain, HPT domain"/>
    <property type="match status" value="1"/>
</dbReference>
<dbReference type="SUPFAM" id="SSF55785">
    <property type="entry name" value="PYP-like sensor domain (PAS domain)"/>
    <property type="match status" value="2"/>
</dbReference>
<dbReference type="PANTHER" id="PTHR45339">
    <property type="entry name" value="HYBRID SIGNAL TRANSDUCTION HISTIDINE KINASE J"/>
    <property type="match status" value="1"/>
</dbReference>
<dbReference type="InterPro" id="IPR013656">
    <property type="entry name" value="PAS_4"/>
</dbReference>
<dbReference type="PANTHER" id="PTHR45339:SF1">
    <property type="entry name" value="HYBRID SIGNAL TRANSDUCTION HISTIDINE KINASE J"/>
    <property type="match status" value="1"/>
</dbReference>
<keyword evidence="10" id="KW-0902">Two-component regulatory system</keyword>
<comment type="caution">
    <text evidence="18">The sequence shown here is derived from an EMBL/GenBank/DDBJ whole genome shotgun (WGS) entry which is preliminary data.</text>
</comment>
<dbReference type="PRINTS" id="PR00344">
    <property type="entry name" value="BCTRLSENSOR"/>
</dbReference>
<accession>M5UB09</accession>
<feature type="domain" description="Histidine kinase" evidence="15">
    <location>
        <begin position="350"/>
        <end position="601"/>
    </location>
</feature>
<evidence type="ECO:0000259" key="16">
    <source>
        <dbReference type="PROSITE" id="PS50110"/>
    </source>
</evidence>
<feature type="domain" description="PAS" evidence="17">
    <location>
        <begin position="75"/>
        <end position="128"/>
    </location>
</feature>
<dbReference type="CDD" id="cd00082">
    <property type="entry name" value="HisKA"/>
    <property type="match status" value="1"/>
</dbReference>
<dbReference type="Pfam" id="PF02518">
    <property type="entry name" value="HATPase_c"/>
    <property type="match status" value="1"/>
</dbReference>
<feature type="compositionally biased region" description="Polar residues" evidence="13">
    <location>
        <begin position="930"/>
        <end position="953"/>
    </location>
</feature>
<name>M5UB09_9BACT</name>
<evidence type="ECO:0000256" key="1">
    <source>
        <dbReference type="ARBA" id="ARBA00000085"/>
    </source>
</evidence>
<dbReference type="SMART" id="SM00387">
    <property type="entry name" value="HATPase_c"/>
    <property type="match status" value="1"/>
</dbReference>
<dbReference type="SUPFAM" id="SSF55874">
    <property type="entry name" value="ATPase domain of HSP90 chaperone/DNA topoisomerase II/histidine kinase"/>
    <property type="match status" value="1"/>
</dbReference>
<keyword evidence="19" id="KW-1185">Reference proteome</keyword>
<dbReference type="CDD" id="cd17546">
    <property type="entry name" value="REC_hyHK_CKI1_RcsC-like"/>
    <property type="match status" value="1"/>
</dbReference>
<dbReference type="CDD" id="cd00130">
    <property type="entry name" value="PAS"/>
    <property type="match status" value="2"/>
</dbReference>
<dbReference type="Gene3D" id="3.30.565.10">
    <property type="entry name" value="Histidine kinase-like ATPase, C-terminal domain"/>
    <property type="match status" value="1"/>
</dbReference>
<dbReference type="AlphaFoldDB" id="M5UB09"/>
<keyword evidence="8" id="KW-0067">ATP-binding</keyword>
<keyword evidence="4" id="KW-1003">Cell membrane</keyword>
<protein>
    <recommendedName>
        <fullName evidence="3">histidine kinase</fullName>
        <ecNumber evidence="3">2.7.13.3</ecNumber>
    </recommendedName>
</protein>
<dbReference type="InterPro" id="IPR003594">
    <property type="entry name" value="HATPase_dom"/>
</dbReference>
<dbReference type="SUPFAM" id="SSF47384">
    <property type="entry name" value="Homodimeric domain of signal transducing histidine kinase"/>
    <property type="match status" value="1"/>
</dbReference>
<dbReference type="Gene3D" id="3.30.450.20">
    <property type="entry name" value="PAS domain"/>
    <property type="match status" value="2"/>
</dbReference>
<dbReference type="GO" id="GO:0005524">
    <property type="term" value="F:ATP binding"/>
    <property type="evidence" value="ECO:0007669"/>
    <property type="project" value="UniProtKB-KW"/>
</dbReference>
<dbReference type="Pfam" id="PF00072">
    <property type="entry name" value="Response_reg"/>
    <property type="match status" value="1"/>
</dbReference>
<dbReference type="InterPro" id="IPR011006">
    <property type="entry name" value="CheY-like_superfamily"/>
</dbReference>
<evidence type="ECO:0000256" key="3">
    <source>
        <dbReference type="ARBA" id="ARBA00012438"/>
    </source>
</evidence>
<dbReference type="EMBL" id="ANOH01000003">
    <property type="protein sequence ID" value="EMI58489.1"/>
    <property type="molecule type" value="Genomic_DNA"/>
</dbReference>
<evidence type="ECO:0000313" key="19">
    <source>
        <dbReference type="Proteomes" id="UP000011885"/>
    </source>
</evidence>
<dbReference type="Gene3D" id="1.20.120.160">
    <property type="entry name" value="HPT domain"/>
    <property type="match status" value="1"/>
</dbReference>
<evidence type="ECO:0000256" key="8">
    <source>
        <dbReference type="ARBA" id="ARBA00022840"/>
    </source>
</evidence>
<feature type="region of interest" description="Disordered" evidence="13">
    <location>
        <begin position="930"/>
        <end position="984"/>
    </location>
</feature>
<evidence type="ECO:0000256" key="2">
    <source>
        <dbReference type="ARBA" id="ARBA00004651"/>
    </source>
</evidence>
<keyword evidence="11 14" id="KW-0472">Membrane</keyword>
<gene>
    <name evidence="18" type="ORF">RSSM_00016</name>
</gene>
<dbReference type="SMART" id="SM00388">
    <property type="entry name" value="HisKA"/>
    <property type="match status" value="1"/>
</dbReference>
<dbReference type="GO" id="GO:0005886">
    <property type="term" value="C:plasma membrane"/>
    <property type="evidence" value="ECO:0007669"/>
    <property type="project" value="UniProtKB-SubCell"/>
</dbReference>
<dbReference type="EC" id="2.7.13.3" evidence="3"/>
<evidence type="ECO:0000256" key="6">
    <source>
        <dbReference type="ARBA" id="ARBA00022692"/>
    </source>
</evidence>
<dbReference type="PATRIC" id="fig|1263870.3.peg.21"/>